<feature type="compositionally biased region" description="Polar residues" evidence="6">
    <location>
        <begin position="119"/>
        <end position="132"/>
    </location>
</feature>
<feature type="compositionally biased region" description="Polar residues" evidence="6">
    <location>
        <begin position="175"/>
        <end position="193"/>
    </location>
</feature>
<dbReference type="SMART" id="SM00906">
    <property type="entry name" value="Fungal_trans"/>
    <property type="match status" value="1"/>
</dbReference>
<feature type="compositionally biased region" description="Basic and acidic residues" evidence="6">
    <location>
        <begin position="304"/>
        <end position="316"/>
    </location>
</feature>
<dbReference type="InterPro" id="IPR007219">
    <property type="entry name" value="XnlR_reg_dom"/>
</dbReference>
<evidence type="ECO:0000256" key="1">
    <source>
        <dbReference type="ARBA" id="ARBA00022723"/>
    </source>
</evidence>
<gene>
    <name evidence="8" type="ORF">EDB92DRAFT_1825991</name>
</gene>
<dbReference type="GO" id="GO:0003677">
    <property type="term" value="F:DNA binding"/>
    <property type="evidence" value="ECO:0007669"/>
    <property type="project" value="UniProtKB-KW"/>
</dbReference>
<dbReference type="GO" id="GO:0008270">
    <property type="term" value="F:zinc ion binding"/>
    <property type="evidence" value="ECO:0007669"/>
    <property type="project" value="InterPro"/>
</dbReference>
<feature type="region of interest" description="Disordered" evidence="6">
    <location>
        <begin position="951"/>
        <end position="977"/>
    </location>
</feature>
<evidence type="ECO:0000256" key="3">
    <source>
        <dbReference type="ARBA" id="ARBA00023125"/>
    </source>
</evidence>
<feature type="compositionally biased region" description="Polar residues" evidence="6">
    <location>
        <begin position="219"/>
        <end position="235"/>
    </location>
</feature>
<evidence type="ECO:0000256" key="6">
    <source>
        <dbReference type="SAM" id="MobiDB-lite"/>
    </source>
</evidence>
<keyword evidence="9" id="KW-1185">Reference proteome</keyword>
<keyword evidence="1" id="KW-0479">Metal-binding</keyword>
<feature type="region of interest" description="Disordered" evidence="6">
    <location>
        <begin position="767"/>
        <end position="789"/>
    </location>
</feature>
<dbReference type="PROSITE" id="PS50048">
    <property type="entry name" value="ZN2_CY6_FUNGAL_2"/>
    <property type="match status" value="1"/>
</dbReference>
<evidence type="ECO:0000256" key="2">
    <source>
        <dbReference type="ARBA" id="ARBA00023015"/>
    </source>
</evidence>
<evidence type="ECO:0000256" key="4">
    <source>
        <dbReference type="ARBA" id="ARBA00023163"/>
    </source>
</evidence>
<dbReference type="EMBL" id="JAKELL010000001">
    <property type="protein sequence ID" value="KAH9001321.1"/>
    <property type="molecule type" value="Genomic_DNA"/>
</dbReference>
<evidence type="ECO:0000313" key="8">
    <source>
        <dbReference type="EMBL" id="KAH9001321.1"/>
    </source>
</evidence>
<evidence type="ECO:0000256" key="5">
    <source>
        <dbReference type="ARBA" id="ARBA00023242"/>
    </source>
</evidence>
<dbReference type="Proteomes" id="UP001201163">
    <property type="component" value="Unassembled WGS sequence"/>
</dbReference>
<dbReference type="Pfam" id="PF00172">
    <property type="entry name" value="Zn_clus"/>
    <property type="match status" value="1"/>
</dbReference>
<keyword evidence="5" id="KW-0539">Nucleus</keyword>
<dbReference type="CDD" id="cd00067">
    <property type="entry name" value="GAL4"/>
    <property type="match status" value="1"/>
</dbReference>
<dbReference type="CDD" id="cd12148">
    <property type="entry name" value="fungal_TF_MHR"/>
    <property type="match status" value="1"/>
</dbReference>
<dbReference type="AlphaFoldDB" id="A0AAD4LV93"/>
<dbReference type="PANTHER" id="PTHR31668">
    <property type="entry name" value="GLUCOSE TRANSPORT TRANSCRIPTION REGULATOR RGT1-RELATED-RELATED"/>
    <property type="match status" value="1"/>
</dbReference>
<evidence type="ECO:0000313" key="9">
    <source>
        <dbReference type="Proteomes" id="UP001201163"/>
    </source>
</evidence>
<feature type="compositionally biased region" description="Low complexity" evidence="6">
    <location>
        <begin position="33"/>
        <end position="57"/>
    </location>
</feature>
<dbReference type="InterPro" id="IPR001138">
    <property type="entry name" value="Zn2Cys6_DnaBD"/>
</dbReference>
<dbReference type="PROSITE" id="PS00463">
    <property type="entry name" value="ZN2_CY6_FUNGAL_1"/>
    <property type="match status" value="1"/>
</dbReference>
<sequence>MEPEYGTNPEGDARTGQPPPSRPADKPKKRPTKPTATAATPSHLPSPDLPSRPSLLSHAREEPQRSSSKRGAPDPRSALVHSFPATHYPVMNPSYPHNGSPFPHSHQGYPHTPVGHPNNGMNSNPMTGQNHPASYAYPVHHGPYPSHPYPHYSPYPQQIMMYAPPRPGAAHDVSAQPSPTANQSPIQVGQQPSVKRKRKPTNESQGRDGEGLEEVAGPSGSTPSAVASGSRANTQPPLPLDSKKRTKTQRACDSCRSRKIRCDILPDSEPPLCQHCKQYGFECTFFLPIAETRFKKKKLEEEAAEKARSENADQRHSSTPLGESSRPADARVYGPTSEDHLLHSSATIPSRLYENYDARHHHTWEVSQSGDGLIQVIEPSVGDTVPMLQKPVDMRIERDMVEKLVNAYFTEIAPILPVITQAEFLTSPSPPPILLYSICLVAAARRDVPQSIFDAIRYTVNGVIKVDDVLSTASIANVQSLLILSMVGDCHSQFVPNALSALWIRLGTAIRMAQDLGLHRAEAVKQNIEMRRRLWGACLISDRWVSLSYGHPYMIDVNDCDARLPSSGTPYDLYVDELVRLSIILGRVLKTVYSPAGLMNTTDEALAVLLADLENWKKNLPPSLQFRGPDTPVNAGVLFLLYSCVLMIFFRVFMRISYSCPEHLKFALTVESWTNLVELTGAAIDWLDQNDKIYDVWMLVAYAATSCALVQYHTWARRQDQDAAAKLKKLRDCVRRWEKSLSPDHMSARRKTAEIIALLYEATQGPPLPMERPALNPTTNVTSKKPPPLGGLSYTRDPSRPGGGVFIAHGKVRGAYPEITPDVIIESTSEEEDEGEVKSLLFKEDGLTRAVDGTASAGANEHGGSGAQLAATQDEKVNVNPVLNEGGMTGSENVRVMNLLDSAPASTRALEQFALADNNWLDGIPGGMFDWGQWDEFFSRLGNSGNGTLGIGNGNGNGGNGLEQPRTLAEGALTESG</sequence>
<dbReference type="Gene3D" id="4.10.240.10">
    <property type="entry name" value="Zn(2)-C6 fungal-type DNA-binding domain"/>
    <property type="match status" value="1"/>
</dbReference>
<reference evidence="8" key="1">
    <citation type="submission" date="2022-01" db="EMBL/GenBank/DDBJ databases">
        <title>Comparative genomics reveals a dynamic genome evolution in the ectomycorrhizal milk-cap (Lactarius) mushrooms.</title>
        <authorList>
            <consortium name="DOE Joint Genome Institute"/>
            <person name="Lebreton A."/>
            <person name="Tang N."/>
            <person name="Kuo A."/>
            <person name="LaButti K."/>
            <person name="Drula E."/>
            <person name="Barry K."/>
            <person name="Clum A."/>
            <person name="Lipzen A."/>
            <person name="Mousain D."/>
            <person name="Ng V."/>
            <person name="Wang R."/>
            <person name="Wang X."/>
            <person name="Dai Y."/>
            <person name="Henrissat B."/>
            <person name="Grigoriev I.V."/>
            <person name="Guerin-Laguette A."/>
            <person name="Yu F."/>
            <person name="Martin F.M."/>
        </authorList>
    </citation>
    <scope>NUCLEOTIDE SEQUENCE</scope>
    <source>
        <strain evidence="8">QP</strain>
    </source>
</reference>
<dbReference type="GO" id="GO:0000981">
    <property type="term" value="F:DNA-binding transcription factor activity, RNA polymerase II-specific"/>
    <property type="evidence" value="ECO:0007669"/>
    <property type="project" value="InterPro"/>
</dbReference>
<keyword evidence="2" id="KW-0805">Transcription regulation</keyword>
<proteinExistence type="predicted"/>
<feature type="region of interest" description="Disordered" evidence="6">
    <location>
        <begin position="163"/>
        <end position="251"/>
    </location>
</feature>
<evidence type="ECO:0000259" key="7">
    <source>
        <dbReference type="PROSITE" id="PS50048"/>
    </source>
</evidence>
<protein>
    <submittedName>
        <fullName evidence="8">Fungal-specific transcription factor domain-containing protein</fullName>
    </submittedName>
</protein>
<dbReference type="InterPro" id="IPR036864">
    <property type="entry name" value="Zn2-C6_fun-type_DNA-bd_sf"/>
</dbReference>
<dbReference type="Pfam" id="PF04082">
    <property type="entry name" value="Fungal_trans"/>
    <property type="match status" value="1"/>
</dbReference>
<keyword evidence="4" id="KW-0804">Transcription</keyword>
<name>A0AAD4LV93_9AGAM</name>
<organism evidence="8 9">
    <name type="scientific">Lactarius akahatsu</name>
    <dbReference type="NCBI Taxonomy" id="416441"/>
    <lineage>
        <taxon>Eukaryota</taxon>
        <taxon>Fungi</taxon>
        <taxon>Dikarya</taxon>
        <taxon>Basidiomycota</taxon>
        <taxon>Agaricomycotina</taxon>
        <taxon>Agaricomycetes</taxon>
        <taxon>Russulales</taxon>
        <taxon>Russulaceae</taxon>
        <taxon>Lactarius</taxon>
    </lineage>
</organism>
<dbReference type="SMART" id="SM00066">
    <property type="entry name" value="GAL4"/>
    <property type="match status" value="1"/>
</dbReference>
<dbReference type="InterPro" id="IPR050797">
    <property type="entry name" value="Carb_Metab_Trans_Reg"/>
</dbReference>
<accession>A0AAD4LV93</accession>
<keyword evidence="3" id="KW-0238">DNA-binding</keyword>
<feature type="domain" description="Zn(2)-C6 fungal-type" evidence="7">
    <location>
        <begin position="251"/>
        <end position="285"/>
    </location>
</feature>
<dbReference type="PANTHER" id="PTHR31668:SF26">
    <property type="entry name" value="GLUCOSE TRANSPORT TRANSCRIPTION REGULATOR RGT1-RELATED"/>
    <property type="match status" value="1"/>
</dbReference>
<dbReference type="SUPFAM" id="SSF57701">
    <property type="entry name" value="Zn2/Cys6 DNA-binding domain"/>
    <property type="match status" value="1"/>
</dbReference>
<dbReference type="GO" id="GO:0006351">
    <property type="term" value="P:DNA-templated transcription"/>
    <property type="evidence" value="ECO:0007669"/>
    <property type="project" value="InterPro"/>
</dbReference>
<feature type="region of interest" description="Disordered" evidence="6">
    <location>
        <begin position="1"/>
        <end position="139"/>
    </location>
</feature>
<feature type="region of interest" description="Disordered" evidence="6">
    <location>
        <begin position="304"/>
        <end position="330"/>
    </location>
</feature>
<feature type="compositionally biased region" description="Gly residues" evidence="6">
    <location>
        <begin position="951"/>
        <end position="961"/>
    </location>
</feature>
<comment type="caution">
    <text evidence="8">The sequence shown here is derived from an EMBL/GenBank/DDBJ whole genome shotgun (WGS) entry which is preliminary data.</text>
</comment>